<dbReference type="PANTHER" id="PTHR47237:SF2">
    <property type="entry name" value="BLL4206 PROTEIN"/>
    <property type="match status" value="1"/>
</dbReference>
<dbReference type="InterPro" id="IPR052729">
    <property type="entry name" value="Acyl/Acetyltrans_Enzymes"/>
</dbReference>
<dbReference type="AlphaFoldDB" id="A0A2U1CJL4"/>
<dbReference type="RefSeq" id="WP_116518951.1">
    <property type="nucleotide sequence ID" value="NZ_JACCEX010000004.1"/>
</dbReference>
<dbReference type="Gene3D" id="3.40.630.30">
    <property type="match status" value="1"/>
</dbReference>
<proteinExistence type="predicted"/>
<dbReference type="CDD" id="cd04301">
    <property type="entry name" value="NAT_SF"/>
    <property type="match status" value="1"/>
</dbReference>
<dbReference type="PROSITE" id="PS51186">
    <property type="entry name" value="GNAT"/>
    <property type="match status" value="1"/>
</dbReference>
<dbReference type="PANTHER" id="PTHR47237">
    <property type="entry name" value="SLL0310 PROTEIN"/>
    <property type="match status" value="1"/>
</dbReference>
<dbReference type="EMBL" id="QEKO01000004">
    <property type="protein sequence ID" value="PVY61191.1"/>
    <property type="molecule type" value="Genomic_DNA"/>
</dbReference>
<protein>
    <submittedName>
        <fullName evidence="2">Acetyltransferase (GNAT) family protein</fullName>
    </submittedName>
</protein>
<dbReference type="OrthoDB" id="9789603at2"/>
<evidence type="ECO:0000313" key="3">
    <source>
        <dbReference type="Proteomes" id="UP000246145"/>
    </source>
</evidence>
<dbReference type="STRING" id="1231391.GCA_000308195_01076"/>
<dbReference type="Gene3D" id="3.40.630.90">
    <property type="match status" value="1"/>
</dbReference>
<dbReference type="Proteomes" id="UP000246145">
    <property type="component" value="Unassembled WGS sequence"/>
</dbReference>
<keyword evidence="2" id="KW-0808">Transferase</keyword>
<sequence length="282" mass="30214">MASTESRPVEVDTLSALTPESQAMLDELVEQSHWNQTAQDWAIFSRLGSVHVVRDEHKRIVASGAVLPLGDSAAWISLILVTPPRRGQGLGRAVFEHCLKEVQASGRTAMLDATPDGERLYRQYSFAALWRFTRWHRAGVGGAQTGARPHAPIALETIAALDGQALGFARHALLADLMAREDTDVVRHAEAMAIVRAGRVARHIGPLLASNEQAAAQLLGDIASSTADALFIDVPDDRPLMRDALCAAGFAPQRGFARMALGDAAPQGMTAFMHAVAGPEFG</sequence>
<dbReference type="SUPFAM" id="SSF55729">
    <property type="entry name" value="Acyl-CoA N-acyltransferases (Nat)"/>
    <property type="match status" value="1"/>
</dbReference>
<comment type="caution">
    <text evidence="2">The sequence shown here is derived from an EMBL/GenBank/DDBJ whole genome shotgun (WGS) entry which is preliminary data.</text>
</comment>
<evidence type="ECO:0000313" key="2">
    <source>
        <dbReference type="EMBL" id="PVY61191.1"/>
    </source>
</evidence>
<reference evidence="2 3" key="1">
    <citation type="submission" date="2018-04" db="EMBL/GenBank/DDBJ databases">
        <title>Genomic Encyclopedia of Type Strains, Phase IV (KMG-IV): sequencing the most valuable type-strain genomes for metagenomic binning, comparative biology and taxonomic classification.</title>
        <authorList>
            <person name="Goeker M."/>
        </authorList>
    </citation>
    <scope>NUCLEOTIDE SEQUENCE [LARGE SCALE GENOMIC DNA]</scope>
    <source>
        <strain evidence="2 3">DSM 10065</strain>
    </source>
</reference>
<gene>
    <name evidence="2" type="ORF">C7440_2741</name>
</gene>
<dbReference type="GO" id="GO:0016747">
    <property type="term" value="F:acyltransferase activity, transferring groups other than amino-acyl groups"/>
    <property type="evidence" value="ECO:0007669"/>
    <property type="project" value="InterPro"/>
</dbReference>
<dbReference type="Pfam" id="PF00583">
    <property type="entry name" value="Acetyltransf_1"/>
    <property type="match status" value="1"/>
</dbReference>
<organism evidence="2 3">
    <name type="scientific">Pusillimonas noertemannii</name>
    <dbReference type="NCBI Taxonomy" id="305977"/>
    <lineage>
        <taxon>Bacteria</taxon>
        <taxon>Pseudomonadati</taxon>
        <taxon>Pseudomonadota</taxon>
        <taxon>Betaproteobacteria</taxon>
        <taxon>Burkholderiales</taxon>
        <taxon>Alcaligenaceae</taxon>
        <taxon>Pusillimonas</taxon>
    </lineage>
</organism>
<name>A0A2U1CJL4_9BURK</name>
<keyword evidence="3" id="KW-1185">Reference proteome</keyword>
<feature type="domain" description="N-acetyltransferase" evidence="1">
    <location>
        <begin position="12"/>
        <end position="162"/>
    </location>
</feature>
<dbReference type="InterPro" id="IPR000182">
    <property type="entry name" value="GNAT_dom"/>
</dbReference>
<dbReference type="InterPro" id="IPR016181">
    <property type="entry name" value="Acyl_CoA_acyltransferase"/>
</dbReference>
<dbReference type="Pfam" id="PF18014">
    <property type="entry name" value="Acetyltransf_18"/>
    <property type="match status" value="1"/>
</dbReference>
<evidence type="ECO:0000259" key="1">
    <source>
        <dbReference type="PROSITE" id="PS51186"/>
    </source>
</evidence>
<dbReference type="InterPro" id="IPR041496">
    <property type="entry name" value="YitH/HolE_GNAT"/>
</dbReference>
<accession>A0A2U1CJL4</accession>